<keyword evidence="1" id="KW-0645">Protease</keyword>
<dbReference type="NCBIfam" id="NF006947">
    <property type="entry name" value="PRK09429.1"/>
    <property type="match status" value="1"/>
</dbReference>
<keyword evidence="11" id="KW-1185">Reference proteome</keyword>
<keyword evidence="8" id="KW-1015">Disulfide bond</keyword>
<sequence length="305" mass="32942">MRAARAAAAAALFLAGACGAAAQDVTPQGFRLGPMPPITASTPAKELFGRARTPSGGRESSIGFYSKGCLASASTLPLTGPTWQVMRPSRNRFYGRLALVSFIQRFSRKVAAATAWPGVLVGDLSQPRGGPMLKGHASHQIGLDVDIWLRPMPPAQLSMAQRETLMSTLVVAPERTHVNGFWTPDHLKVIRAAATDGAVERVLVNPAIKKALCEQARGDRSWLQKVRPVWGHDYHFHVRIGCPAGEASCKPQVEPKEGEGCGKDLDWWFTPGRLFPRPPKIPPKPRPPMTLADLPAACTDVIRAP</sequence>
<dbReference type="GO" id="GO:0030288">
    <property type="term" value="C:outer membrane-bounded periplasmic space"/>
    <property type="evidence" value="ECO:0007669"/>
    <property type="project" value="InterPro"/>
</dbReference>
<dbReference type="GO" id="GO:0004252">
    <property type="term" value="F:serine-type endopeptidase activity"/>
    <property type="evidence" value="ECO:0007669"/>
    <property type="project" value="InterPro"/>
</dbReference>
<dbReference type="EMBL" id="BSFK01000009">
    <property type="protein sequence ID" value="GLK76562.1"/>
    <property type="molecule type" value="Genomic_DNA"/>
</dbReference>
<dbReference type="Proteomes" id="UP001143364">
    <property type="component" value="Unassembled WGS sequence"/>
</dbReference>
<comment type="caution">
    <text evidence="10">The sequence shown here is derived from an EMBL/GenBank/DDBJ whole genome shotgun (WGS) entry which is preliminary data.</text>
</comment>
<dbReference type="RefSeq" id="WP_271204434.1">
    <property type="nucleotide sequence ID" value="NZ_BSFK01000009.1"/>
</dbReference>
<reference evidence="10" key="1">
    <citation type="journal article" date="2014" name="Int. J. Syst. Evol. Microbiol.">
        <title>Complete genome sequence of Corynebacterium casei LMG S-19264T (=DSM 44701T), isolated from a smear-ripened cheese.</title>
        <authorList>
            <consortium name="US DOE Joint Genome Institute (JGI-PGF)"/>
            <person name="Walter F."/>
            <person name="Albersmeier A."/>
            <person name="Kalinowski J."/>
            <person name="Ruckert C."/>
        </authorList>
    </citation>
    <scope>NUCLEOTIDE SEQUENCE</scope>
    <source>
        <strain evidence="10">VKM B-2555</strain>
    </source>
</reference>
<feature type="disulfide bond" evidence="8">
    <location>
        <begin position="242"/>
        <end position="249"/>
    </location>
</feature>
<dbReference type="Pfam" id="PF03411">
    <property type="entry name" value="Peptidase_M74"/>
    <property type="match status" value="1"/>
</dbReference>
<dbReference type="PIRSF" id="PIRSF018455">
    <property type="entry name" value="MepA"/>
    <property type="match status" value="1"/>
</dbReference>
<evidence type="ECO:0000256" key="9">
    <source>
        <dbReference type="SAM" id="SignalP"/>
    </source>
</evidence>
<reference evidence="10" key="2">
    <citation type="submission" date="2023-01" db="EMBL/GenBank/DDBJ databases">
        <authorList>
            <person name="Sun Q."/>
            <person name="Evtushenko L."/>
        </authorList>
    </citation>
    <scope>NUCLEOTIDE SEQUENCE</scope>
    <source>
        <strain evidence="10">VKM B-2555</strain>
    </source>
</reference>
<name>A0A9W6JG13_9HYPH</name>
<evidence type="ECO:0000256" key="1">
    <source>
        <dbReference type="ARBA" id="ARBA00022670"/>
    </source>
</evidence>
<evidence type="ECO:0000256" key="4">
    <source>
        <dbReference type="ARBA" id="ARBA00022764"/>
    </source>
</evidence>
<evidence type="ECO:0000256" key="6">
    <source>
        <dbReference type="ARBA" id="ARBA00022833"/>
    </source>
</evidence>
<dbReference type="Gene3D" id="3.30.1380.10">
    <property type="match status" value="1"/>
</dbReference>
<organism evidence="10 11">
    <name type="scientific">Methylopila jiangsuensis</name>
    <dbReference type="NCBI Taxonomy" id="586230"/>
    <lineage>
        <taxon>Bacteria</taxon>
        <taxon>Pseudomonadati</taxon>
        <taxon>Pseudomonadota</taxon>
        <taxon>Alphaproteobacteria</taxon>
        <taxon>Hyphomicrobiales</taxon>
        <taxon>Methylopilaceae</taxon>
        <taxon>Methylopila</taxon>
    </lineage>
</organism>
<keyword evidence="5" id="KW-0378">Hydrolase</keyword>
<dbReference type="InterPro" id="IPR005073">
    <property type="entry name" value="Peptidase_M74"/>
</dbReference>
<keyword evidence="2" id="KW-0479">Metal-binding</keyword>
<dbReference type="AlphaFoldDB" id="A0A9W6JG13"/>
<proteinExistence type="predicted"/>
<accession>A0A9W6JG13</accession>
<evidence type="ECO:0000256" key="7">
    <source>
        <dbReference type="ARBA" id="ARBA00023049"/>
    </source>
</evidence>
<evidence type="ECO:0000256" key="3">
    <source>
        <dbReference type="ARBA" id="ARBA00022729"/>
    </source>
</evidence>
<feature type="signal peptide" evidence="9">
    <location>
        <begin position="1"/>
        <end position="22"/>
    </location>
</feature>
<dbReference type="GO" id="GO:0046872">
    <property type="term" value="F:metal ion binding"/>
    <property type="evidence" value="ECO:0007669"/>
    <property type="project" value="UniProtKB-KW"/>
</dbReference>
<dbReference type="GO" id="GO:0008237">
    <property type="term" value="F:metallopeptidase activity"/>
    <property type="evidence" value="ECO:0007669"/>
    <property type="project" value="UniProtKB-KW"/>
</dbReference>
<evidence type="ECO:0000256" key="2">
    <source>
        <dbReference type="ARBA" id="ARBA00022723"/>
    </source>
</evidence>
<feature type="disulfide bond" evidence="8">
    <location>
        <begin position="213"/>
        <end position="261"/>
    </location>
</feature>
<evidence type="ECO:0000256" key="5">
    <source>
        <dbReference type="ARBA" id="ARBA00022801"/>
    </source>
</evidence>
<gene>
    <name evidence="10" type="ORF">GCM10008171_18160</name>
</gene>
<keyword evidence="7" id="KW-0482">Metalloprotease</keyword>
<keyword evidence="4" id="KW-0574">Periplasm</keyword>
<feature type="chain" id="PRO_5040888893" description="Penicillin-insensitive murein endopeptidase" evidence="9">
    <location>
        <begin position="23"/>
        <end position="305"/>
    </location>
</feature>
<protein>
    <recommendedName>
        <fullName evidence="12">Penicillin-insensitive murein endopeptidase</fullName>
    </recommendedName>
</protein>
<keyword evidence="6" id="KW-0862">Zinc</keyword>
<evidence type="ECO:0000256" key="8">
    <source>
        <dbReference type="PIRSR" id="PIRSR018455-2"/>
    </source>
</evidence>
<dbReference type="GO" id="GO:0006508">
    <property type="term" value="P:proteolysis"/>
    <property type="evidence" value="ECO:0007669"/>
    <property type="project" value="UniProtKB-KW"/>
</dbReference>
<dbReference type="PROSITE" id="PS51257">
    <property type="entry name" value="PROKAR_LIPOPROTEIN"/>
    <property type="match status" value="1"/>
</dbReference>
<keyword evidence="3 9" id="KW-0732">Signal</keyword>
<evidence type="ECO:0000313" key="10">
    <source>
        <dbReference type="EMBL" id="GLK76562.1"/>
    </source>
</evidence>
<evidence type="ECO:0008006" key="12">
    <source>
        <dbReference type="Google" id="ProtNLM"/>
    </source>
</evidence>
<dbReference type="InterPro" id="IPR009045">
    <property type="entry name" value="Zn_M74/Hedgehog-like"/>
</dbReference>
<evidence type="ECO:0000313" key="11">
    <source>
        <dbReference type="Proteomes" id="UP001143364"/>
    </source>
</evidence>
<dbReference type="SUPFAM" id="SSF55166">
    <property type="entry name" value="Hedgehog/DD-peptidase"/>
    <property type="match status" value="1"/>
</dbReference>